<keyword evidence="3" id="KW-0808">Transferase</keyword>
<comment type="similarity">
    <text evidence="2">Belongs to the GPAT/DAPAT family.</text>
</comment>
<dbReference type="Proteomes" id="UP001497512">
    <property type="component" value="Chromosome 11"/>
</dbReference>
<dbReference type="InterPro" id="IPR023214">
    <property type="entry name" value="HAD_sf"/>
</dbReference>
<dbReference type="Gene3D" id="3.40.50.1000">
    <property type="entry name" value="HAD superfamily/HAD-like"/>
    <property type="match status" value="1"/>
</dbReference>
<dbReference type="InterPro" id="IPR002123">
    <property type="entry name" value="Plipid/glycerol_acylTrfase"/>
</dbReference>
<feature type="transmembrane region" description="Helical" evidence="7">
    <location>
        <begin position="108"/>
        <end position="130"/>
    </location>
</feature>
<evidence type="ECO:0000256" key="2">
    <source>
        <dbReference type="ARBA" id="ARBA00007937"/>
    </source>
</evidence>
<dbReference type="EMBL" id="OZ019903">
    <property type="protein sequence ID" value="CAK9195838.1"/>
    <property type="molecule type" value="Genomic_DNA"/>
</dbReference>
<dbReference type="PANTHER" id="PTHR15486">
    <property type="entry name" value="ANCIENT UBIQUITOUS PROTEIN"/>
    <property type="match status" value="1"/>
</dbReference>
<dbReference type="InterPro" id="IPR036412">
    <property type="entry name" value="HAD-like_sf"/>
</dbReference>
<proteinExistence type="inferred from homology"/>
<dbReference type="Pfam" id="PF01553">
    <property type="entry name" value="Acyltransferase"/>
    <property type="match status" value="1"/>
</dbReference>
<accession>A0ABP0TG57</accession>
<dbReference type="SUPFAM" id="SSF69593">
    <property type="entry name" value="Glycerol-3-phosphate (1)-acyltransferase"/>
    <property type="match status" value="1"/>
</dbReference>
<keyword evidence="10" id="KW-1185">Reference proteome</keyword>
<dbReference type="SUPFAM" id="SSF56784">
    <property type="entry name" value="HAD-like"/>
    <property type="match status" value="1"/>
</dbReference>
<evidence type="ECO:0000256" key="5">
    <source>
        <dbReference type="ARBA" id="ARBA00022989"/>
    </source>
</evidence>
<gene>
    <name evidence="9" type="ORF">CSSPTR1EN2_LOCUS3173</name>
</gene>
<dbReference type="PANTHER" id="PTHR15486:SF99">
    <property type="entry name" value="PHOSPHOLIPID_GLYCEROL ACYLTRANSFERASE DOMAIN-CONTAINING PROTEIN"/>
    <property type="match status" value="1"/>
</dbReference>
<name>A0ABP0TG57_9BRYO</name>
<keyword evidence="4 7" id="KW-0812">Transmembrane</keyword>
<evidence type="ECO:0000256" key="6">
    <source>
        <dbReference type="ARBA" id="ARBA00023136"/>
    </source>
</evidence>
<feature type="transmembrane region" description="Helical" evidence="7">
    <location>
        <begin position="288"/>
        <end position="314"/>
    </location>
</feature>
<keyword evidence="6 7" id="KW-0472">Membrane</keyword>
<evidence type="ECO:0000256" key="1">
    <source>
        <dbReference type="ARBA" id="ARBA00004141"/>
    </source>
</evidence>
<sequence length="575" mass="63625">MGKQQLEHSLPALFQSMLWHFQQAWASRRPSIKQPSSTSCGATASTLPFPTIDSCSLNNREMQTVVADLDGTLLRSSSSFPYFMLIAFEAGSPLRALLLLLISPLVYILYYFISEAAGISLLIFVSCAGLKVSAIESVARAVLPKFYLEDMHPVSYKLFTACAHRYVVTANPRIMVEPFLKEYLGVDAVMGTEIQVSKSGYATGFVTAPGVLVGAHKEHAVKKNFGTRADDAPDVALGDRPTDYPFMRLCKEAYMVVGSKDVEAVPKEEYLKPLIFHDGRLVCRPTPLMCMVVILWTPIGLPLAILRVSLGILFHPRWKLSVLRFLGVVVHVKGTPPPCPRATGSDTSTTTSSSSSRRGGVLFVCSHRTLLDPLFVSFVLRRPVTAVTYSISRVSEWLSPIKTVRLTRNRSFDANTMSSLLNEGDLVVCPEGTTCREPFLLRFSALFAELADQIVPVAMNIKITMFHGTTARGWKGLDPFFFFMNPRPTYEVSFLDQLPLELTCLSGAKTSHQVANYIQGTLANSLGFQCTNLTRKDKYMVLAGNDGVVQQQPDQRSKLLQHSCSNTSEISYKLY</sequence>
<evidence type="ECO:0000256" key="3">
    <source>
        <dbReference type="ARBA" id="ARBA00022679"/>
    </source>
</evidence>
<reference evidence="9" key="1">
    <citation type="submission" date="2024-02" db="EMBL/GenBank/DDBJ databases">
        <authorList>
            <consortium name="ELIXIR-Norway"/>
            <consortium name="Elixir Norway"/>
        </authorList>
    </citation>
    <scope>NUCLEOTIDE SEQUENCE</scope>
</reference>
<keyword evidence="5 7" id="KW-1133">Transmembrane helix</keyword>
<dbReference type="InterPro" id="IPR056462">
    <property type="entry name" value="HAD_RAM2/GPAT1-8"/>
</dbReference>
<evidence type="ECO:0000313" key="9">
    <source>
        <dbReference type="EMBL" id="CAK9195838.1"/>
    </source>
</evidence>
<dbReference type="Pfam" id="PF23270">
    <property type="entry name" value="HAD_RAM2_N"/>
    <property type="match status" value="1"/>
</dbReference>
<evidence type="ECO:0000256" key="4">
    <source>
        <dbReference type="ARBA" id="ARBA00022692"/>
    </source>
</evidence>
<evidence type="ECO:0000256" key="7">
    <source>
        <dbReference type="SAM" id="Phobius"/>
    </source>
</evidence>
<evidence type="ECO:0000259" key="8">
    <source>
        <dbReference type="SMART" id="SM00563"/>
    </source>
</evidence>
<evidence type="ECO:0000313" key="10">
    <source>
        <dbReference type="Proteomes" id="UP001497512"/>
    </source>
</evidence>
<organism evidence="9 10">
    <name type="scientific">Sphagnum troendelagicum</name>
    <dbReference type="NCBI Taxonomy" id="128251"/>
    <lineage>
        <taxon>Eukaryota</taxon>
        <taxon>Viridiplantae</taxon>
        <taxon>Streptophyta</taxon>
        <taxon>Embryophyta</taxon>
        <taxon>Bryophyta</taxon>
        <taxon>Sphagnophytina</taxon>
        <taxon>Sphagnopsida</taxon>
        <taxon>Sphagnales</taxon>
        <taxon>Sphagnaceae</taxon>
        <taxon>Sphagnum</taxon>
    </lineage>
</organism>
<protein>
    <recommendedName>
        <fullName evidence="8">Phospholipid/glycerol acyltransferase domain-containing protein</fullName>
    </recommendedName>
</protein>
<feature type="domain" description="Phospholipid/glycerol acyltransferase" evidence="8">
    <location>
        <begin position="361"/>
        <end position="462"/>
    </location>
</feature>
<comment type="subcellular location">
    <subcellularLocation>
        <location evidence="1">Membrane</location>
        <topology evidence="1">Multi-pass membrane protein</topology>
    </subcellularLocation>
</comment>
<dbReference type="SMART" id="SM00563">
    <property type="entry name" value="PlsC"/>
    <property type="match status" value="1"/>
</dbReference>
<dbReference type="CDD" id="cd06551">
    <property type="entry name" value="LPLAT"/>
    <property type="match status" value="1"/>
</dbReference>